<dbReference type="AlphaFoldDB" id="A0A929RVX5"/>
<proteinExistence type="predicted"/>
<evidence type="ECO:0000313" key="1">
    <source>
        <dbReference type="EMBL" id="MBF0969534.1"/>
    </source>
</evidence>
<gene>
    <name evidence="1" type="ORF">HXK21_00620</name>
</gene>
<reference evidence="1" key="1">
    <citation type="submission" date="2020-04" db="EMBL/GenBank/DDBJ databases">
        <title>Deep metagenomics examines the oral microbiome during advanced dental caries in children, revealing novel taxa and co-occurrences with host molecules.</title>
        <authorList>
            <person name="Baker J.L."/>
            <person name="Morton J.T."/>
            <person name="Dinis M."/>
            <person name="Alvarez R."/>
            <person name="Tran N.C."/>
            <person name="Knight R."/>
            <person name="Edlund A."/>
        </authorList>
    </citation>
    <scope>NUCLEOTIDE SEQUENCE</scope>
    <source>
        <strain evidence="1">JCVI_34_bin.1</strain>
    </source>
</reference>
<accession>A0A929RVX5</accession>
<dbReference type="RefSeq" id="WP_303762513.1">
    <property type="nucleotide sequence ID" value="NZ_JABZGR010000001.1"/>
</dbReference>
<protein>
    <submittedName>
        <fullName evidence="1">DNA breaking-rejoining protein</fullName>
    </submittedName>
</protein>
<name>A0A929RVX5_9BACT</name>
<comment type="caution">
    <text evidence="1">The sequence shown here is derived from an EMBL/GenBank/DDBJ whole genome shotgun (WGS) entry which is preliminary data.</text>
</comment>
<organism evidence="1 2">
    <name type="scientific">Alloprevotella tannerae</name>
    <dbReference type="NCBI Taxonomy" id="76122"/>
    <lineage>
        <taxon>Bacteria</taxon>
        <taxon>Pseudomonadati</taxon>
        <taxon>Bacteroidota</taxon>
        <taxon>Bacteroidia</taxon>
        <taxon>Bacteroidales</taxon>
        <taxon>Prevotellaceae</taxon>
        <taxon>Alloprevotella</taxon>
    </lineage>
</organism>
<dbReference type="EMBL" id="JABZGR010000001">
    <property type="protein sequence ID" value="MBF0969534.1"/>
    <property type="molecule type" value="Genomic_DNA"/>
</dbReference>
<sequence length="152" mass="18375">MKKYVLEKSKEREGWWVLTDTEYGAVIQFEERKYNETQRVTFLADCKMQAGDEMNFSRVLRKMGEWINRHHASICFEKKHVLEWSEDNEHCYLVRTVYPRLRLEILDECKGSLLRQKLQNMRRVIINNYVYKRGTDGCAILGDEYEDYFTEQ</sequence>
<evidence type="ECO:0000313" key="2">
    <source>
        <dbReference type="Proteomes" id="UP000704068"/>
    </source>
</evidence>
<dbReference type="Proteomes" id="UP000704068">
    <property type="component" value="Unassembled WGS sequence"/>
</dbReference>